<keyword evidence="1" id="KW-0812">Transmembrane</keyword>
<feature type="transmembrane region" description="Helical" evidence="1">
    <location>
        <begin position="7"/>
        <end position="25"/>
    </location>
</feature>
<proteinExistence type="predicted"/>
<comment type="caution">
    <text evidence="2">The sequence shown here is derived from an EMBL/GenBank/DDBJ whole genome shotgun (WGS) entry which is preliminary data.</text>
</comment>
<protein>
    <submittedName>
        <fullName evidence="2">Uncharacterized protein</fullName>
    </submittedName>
</protein>
<reference evidence="2 3" key="1">
    <citation type="submission" date="2024-04" db="EMBL/GenBank/DDBJ databases">
        <title>Symmetric and asymmetric DNA N6-adenine methylation regulates different biological responses in Mucorales.</title>
        <authorList>
            <consortium name="Lawrence Berkeley National Laboratory"/>
            <person name="Lax C."/>
            <person name="Mondo S.J."/>
            <person name="Osorio-Concepcion M."/>
            <person name="Muszewska A."/>
            <person name="Corrochano-Luque M."/>
            <person name="Gutierrez G."/>
            <person name="Riley R."/>
            <person name="Lipzen A."/>
            <person name="Guo J."/>
            <person name="Hundley H."/>
            <person name="Amirebrahimi M."/>
            <person name="Ng V."/>
            <person name="Lorenzo-Gutierrez D."/>
            <person name="Binder U."/>
            <person name="Yang J."/>
            <person name="Song Y."/>
            <person name="Canovas D."/>
            <person name="Navarro E."/>
            <person name="Freitag M."/>
            <person name="Gabaldon T."/>
            <person name="Grigoriev I.V."/>
            <person name="Corrochano L.M."/>
            <person name="Nicolas F.E."/>
            <person name="Garre V."/>
        </authorList>
    </citation>
    <scope>NUCLEOTIDE SEQUENCE [LARGE SCALE GENOMIC DNA]</scope>
    <source>
        <strain evidence="2 3">L51</strain>
    </source>
</reference>
<feature type="transmembrane region" description="Helical" evidence="1">
    <location>
        <begin position="37"/>
        <end position="59"/>
    </location>
</feature>
<keyword evidence="1" id="KW-1133">Transmembrane helix</keyword>
<dbReference type="EMBL" id="JBCLYO010000038">
    <property type="protein sequence ID" value="KAL0075068.1"/>
    <property type="molecule type" value="Genomic_DNA"/>
</dbReference>
<evidence type="ECO:0000256" key="1">
    <source>
        <dbReference type="SAM" id="Phobius"/>
    </source>
</evidence>
<evidence type="ECO:0000313" key="3">
    <source>
        <dbReference type="Proteomes" id="UP001448207"/>
    </source>
</evidence>
<dbReference type="Proteomes" id="UP001448207">
    <property type="component" value="Unassembled WGS sequence"/>
</dbReference>
<evidence type="ECO:0000313" key="2">
    <source>
        <dbReference type="EMBL" id="KAL0075068.1"/>
    </source>
</evidence>
<accession>A0ABR3AJH4</accession>
<sequence length="85" mass="10017">MLPRMINLVYLTFFRCISSMALTNFNIQNTNLSKACLFLGLFTCIWLALLLVMLFLCVCAQEYKHEIHKVPWFCTLKLSYMIIRC</sequence>
<name>A0ABR3AJH4_PHYBL</name>
<keyword evidence="3" id="KW-1185">Reference proteome</keyword>
<keyword evidence="1" id="KW-0472">Membrane</keyword>
<organism evidence="2 3">
    <name type="scientific">Phycomyces blakesleeanus</name>
    <dbReference type="NCBI Taxonomy" id="4837"/>
    <lineage>
        <taxon>Eukaryota</taxon>
        <taxon>Fungi</taxon>
        <taxon>Fungi incertae sedis</taxon>
        <taxon>Mucoromycota</taxon>
        <taxon>Mucoromycotina</taxon>
        <taxon>Mucoromycetes</taxon>
        <taxon>Mucorales</taxon>
        <taxon>Phycomycetaceae</taxon>
        <taxon>Phycomyces</taxon>
    </lineage>
</organism>
<gene>
    <name evidence="2" type="ORF">J3Q64DRAFT_1776533</name>
</gene>